<evidence type="ECO:0000313" key="2">
    <source>
        <dbReference type="EMBL" id="MDA5093225.1"/>
    </source>
</evidence>
<evidence type="ECO:0000259" key="1">
    <source>
        <dbReference type="Pfam" id="PF08885"/>
    </source>
</evidence>
<gene>
    <name evidence="2" type="ORF">O2N63_03910</name>
</gene>
<protein>
    <submittedName>
        <fullName evidence="2">GSCFA domain-containing protein</fullName>
    </submittedName>
</protein>
<dbReference type="InterPro" id="IPR014982">
    <property type="entry name" value="GSCFA"/>
</dbReference>
<dbReference type="Pfam" id="PF08885">
    <property type="entry name" value="GSCFA"/>
    <property type="match status" value="1"/>
</dbReference>
<dbReference type="RefSeq" id="WP_271052912.1">
    <property type="nucleotide sequence ID" value="NZ_JAQIIO010000002.1"/>
</dbReference>
<name>A0ABT4VY83_9RHOB</name>
<comment type="caution">
    <text evidence="2">The sequence shown here is derived from an EMBL/GenBank/DDBJ whole genome shotgun (WGS) entry which is preliminary data.</text>
</comment>
<reference evidence="2 3" key="1">
    <citation type="submission" date="2023-01" db="EMBL/GenBank/DDBJ databases">
        <authorList>
            <person name="Yoon J.-W."/>
        </authorList>
    </citation>
    <scope>NUCLEOTIDE SEQUENCE [LARGE SCALE GENOMIC DNA]</scope>
    <source>
        <strain evidence="2 3">KMU-50</strain>
    </source>
</reference>
<dbReference type="Proteomes" id="UP001528040">
    <property type="component" value="Unassembled WGS sequence"/>
</dbReference>
<evidence type="ECO:0000313" key="3">
    <source>
        <dbReference type="Proteomes" id="UP001528040"/>
    </source>
</evidence>
<organism evidence="2 3">
    <name type="scientific">Aliiroseovarius salicola</name>
    <dbReference type="NCBI Taxonomy" id="3009082"/>
    <lineage>
        <taxon>Bacteria</taxon>
        <taxon>Pseudomonadati</taxon>
        <taxon>Pseudomonadota</taxon>
        <taxon>Alphaproteobacteria</taxon>
        <taxon>Rhodobacterales</taxon>
        <taxon>Paracoccaceae</taxon>
        <taxon>Aliiroseovarius</taxon>
    </lineage>
</organism>
<proteinExistence type="predicted"/>
<feature type="domain" description="GSCFA" evidence="1">
    <location>
        <begin position="41"/>
        <end position="310"/>
    </location>
</feature>
<accession>A0ABT4VY83</accession>
<dbReference type="EMBL" id="JAQIIO010000002">
    <property type="protein sequence ID" value="MDA5093225.1"/>
    <property type="molecule type" value="Genomic_DNA"/>
</dbReference>
<keyword evidence="3" id="KW-1185">Reference proteome</keyword>
<sequence>MGHPYEDLQETAFWRTAVAEKHSLHISGLWQPRFKIGLDDRIVTAGSCFAQHFSRALVKRGYSWFNAEPAPKFLSADDASRFNYGIFSFRTGNIYTARILRQWLELAFGARDPIEEVWEKEGRFYDPLRPVIEPNGFASADEMLASRETTLRSIREAVQGTDVFVFTMGLTESWQNSELDYEYALCPETVAGTFDPDRDQFENQSFEAIQADMAAAIKLLLRENPSIRVMLTVSPVPLTATASGDHVLVATSYSKSVLRAVAGAMRDRFEHVDYFPSYEIITNAAFGGQFFAPNKRSVVPEGVDFVMRNFFADQERVFGKNAPAKKARAPRRGKAAPTQDDVRCEEEMLNAFAQS</sequence>